<evidence type="ECO:0000313" key="4">
    <source>
        <dbReference type="Proteomes" id="UP001234989"/>
    </source>
</evidence>
<accession>A0AAF0TFY1</accession>
<gene>
    <name evidence="3" type="ORF">MTR67_007883</name>
</gene>
<organism evidence="3 4">
    <name type="scientific">Solanum verrucosum</name>
    <dbReference type="NCBI Taxonomy" id="315347"/>
    <lineage>
        <taxon>Eukaryota</taxon>
        <taxon>Viridiplantae</taxon>
        <taxon>Streptophyta</taxon>
        <taxon>Embryophyta</taxon>
        <taxon>Tracheophyta</taxon>
        <taxon>Spermatophyta</taxon>
        <taxon>Magnoliopsida</taxon>
        <taxon>eudicotyledons</taxon>
        <taxon>Gunneridae</taxon>
        <taxon>Pentapetalae</taxon>
        <taxon>asterids</taxon>
        <taxon>lamiids</taxon>
        <taxon>Solanales</taxon>
        <taxon>Solanaceae</taxon>
        <taxon>Solanoideae</taxon>
        <taxon>Solaneae</taxon>
        <taxon>Solanum</taxon>
    </lineage>
</organism>
<keyword evidence="4" id="KW-1185">Reference proteome</keyword>
<evidence type="ECO:0000313" key="3">
    <source>
        <dbReference type="EMBL" id="WMV14498.1"/>
    </source>
</evidence>
<feature type="domain" description="Tf2-1-like SH3-like" evidence="2">
    <location>
        <begin position="166"/>
        <end position="195"/>
    </location>
</feature>
<dbReference type="Pfam" id="PF24626">
    <property type="entry name" value="SH3_Tf2-1"/>
    <property type="match status" value="1"/>
</dbReference>
<dbReference type="EMBL" id="CP133613">
    <property type="protein sequence ID" value="WMV14498.1"/>
    <property type="molecule type" value="Genomic_DNA"/>
</dbReference>
<sequence>MRQEKKKQGFVKIVMDFIGGEKSNFWGKGLGRRASQRPPKGTLKPSPWGGAPSRAPSRPSEVWRLAPRASQSAKDAKFSHSFPTFSYMFLAPPILKKERKERVSKRCAQTGTPGSQTYRFRRRRNRGDEQGRVITSVRSRRSLFGWFEVSEAGLIDPELLHQAMEKGVIRIGKEGKLSPRFMGPYRIVKRIGNVA</sequence>
<name>A0AAF0TFY1_SOLVR</name>
<reference evidence="3" key="1">
    <citation type="submission" date="2023-08" db="EMBL/GenBank/DDBJ databases">
        <title>A de novo genome assembly of Solanum verrucosum Schlechtendal, a Mexican diploid species geographically isolated from the other diploid A-genome species in potato relatives.</title>
        <authorList>
            <person name="Hosaka K."/>
        </authorList>
    </citation>
    <scope>NUCLEOTIDE SEQUENCE</scope>
    <source>
        <tissue evidence="3">Young leaves</tissue>
    </source>
</reference>
<proteinExistence type="predicted"/>
<evidence type="ECO:0000259" key="2">
    <source>
        <dbReference type="Pfam" id="PF24626"/>
    </source>
</evidence>
<dbReference type="AlphaFoldDB" id="A0AAF0TFY1"/>
<protein>
    <recommendedName>
        <fullName evidence="2">Tf2-1-like SH3-like domain-containing protein</fullName>
    </recommendedName>
</protein>
<dbReference type="Proteomes" id="UP001234989">
    <property type="component" value="Chromosome 2"/>
</dbReference>
<feature type="region of interest" description="Disordered" evidence="1">
    <location>
        <begin position="21"/>
        <end position="60"/>
    </location>
</feature>
<dbReference type="InterPro" id="IPR056924">
    <property type="entry name" value="SH3_Tf2-1"/>
</dbReference>
<evidence type="ECO:0000256" key="1">
    <source>
        <dbReference type="SAM" id="MobiDB-lite"/>
    </source>
</evidence>